<feature type="domain" description="Hemerythrin-like" evidence="1">
    <location>
        <begin position="19"/>
        <end position="108"/>
    </location>
</feature>
<evidence type="ECO:0000259" key="1">
    <source>
        <dbReference type="Pfam" id="PF01814"/>
    </source>
</evidence>
<dbReference type="Pfam" id="PF01814">
    <property type="entry name" value="Hemerythrin"/>
    <property type="match status" value="1"/>
</dbReference>
<organism evidence="2 3">
    <name type="scientific">Phialocephala subalpina</name>
    <dbReference type="NCBI Taxonomy" id="576137"/>
    <lineage>
        <taxon>Eukaryota</taxon>
        <taxon>Fungi</taxon>
        <taxon>Dikarya</taxon>
        <taxon>Ascomycota</taxon>
        <taxon>Pezizomycotina</taxon>
        <taxon>Leotiomycetes</taxon>
        <taxon>Helotiales</taxon>
        <taxon>Mollisiaceae</taxon>
        <taxon>Phialocephala</taxon>
        <taxon>Phialocephala fortinii species complex</taxon>
    </lineage>
</organism>
<accession>A0A1L7XAL0</accession>
<name>A0A1L7XAL0_9HELO</name>
<proteinExistence type="predicted"/>
<dbReference type="EMBL" id="FJOG01000019">
    <property type="protein sequence ID" value="CZR62061.1"/>
    <property type="molecule type" value="Genomic_DNA"/>
</dbReference>
<dbReference type="Proteomes" id="UP000184330">
    <property type="component" value="Unassembled WGS sequence"/>
</dbReference>
<protein>
    <recommendedName>
        <fullName evidence="1">Hemerythrin-like domain-containing protein</fullName>
    </recommendedName>
</protein>
<dbReference type="OrthoDB" id="58416at2759"/>
<dbReference type="PANTHER" id="PTHR38048:SF2">
    <property type="entry name" value="HEMERYTHRIN-LIKE DOMAIN-CONTAINING PROTEIN"/>
    <property type="match status" value="1"/>
</dbReference>
<dbReference type="CDD" id="cd12108">
    <property type="entry name" value="Hr-like"/>
    <property type="match status" value="1"/>
</dbReference>
<evidence type="ECO:0000313" key="2">
    <source>
        <dbReference type="EMBL" id="CZR62061.1"/>
    </source>
</evidence>
<dbReference type="InterPro" id="IPR053206">
    <property type="entry name" value="Dimeric_xanthone_biosynth"/>
</dbReference>
<gene>
    <name evidence="2" type="ORF">PAC_11958</name>
</gene>
<evidence type="ECO:0000313" key="3">
    <source>
        <dbReference type="Proteomes" id="UP000184330"/>
    </source>
</evidence>
<dbReference type="AlphaFoldDB" id="A0A1L7XAL0"/>
<sequence>MNSIYRQAPYIKPEDHSDFINYAKCWAEVLDAHHTMEETSLFPQIEAKTGEVGIMEENVEQHHAFLPGLSAYKQYLTTCSTKPETSGYQLVSIIDSFAPTLFTHLTDEIPTLLALSKFGSKPPLLDMINAESQKPPLHQFITGGTPFFFRNLDLNFEDGCGKSGRRFWAQCGGSCRGRLWRGILGGGGLLVVMRMRGWGTCLRWRIKGSVGRA</sequence>
<dbReference type="Gene3D" id="1.20.120.520">
    <property type="entry name" value="nmb1532 protein domain like"/>
    <property type="match status" value="1"/>
</dbReference>
<dbReference type="PANTHER" id="PTHR38048">
    <property type="entry name" value="EXPRESSED PROTEIN"/>
    <property type="match status" value="1"/>
</dbReference>
<keyword evidence="3" id="KW-1185">Reference proteome</keyword>
<dbReference type="STRING" id="576137.A0A1L7XAL0"/>
<dbReference type="InterPro" id="IPR012312">
    <property type="entry name" value="Hemerythrin-like"/>
</dbReference>
<reference evidence="2 3" key="1">
    <citation type="submission" date="2016-03" db="EMBL/GenBank/DDBJ databases">
        <authorList>
            <person name="Ploux O."/>
        </authorList>
    </citation>
    <scope>NUCLEOTIDE SEQUENCE [LARGE SCALE GENOMIC DNA]</scope>
    <source>
        <strain evidence="2 3">UAMH 11012</strain>
    </source>
</reference>